<accession>A0A9P6KVS8</accession>
<sequence>MEDEVHWSDSSINSPILRAADTHGIPMSFKAPELSVNALSHAGEPRLPHGDHSYPNAGQDVMELPVGQPFNPYLNGSAHLKPIVSRSQRSRIGVHSNRRKPSRDDYSNFVLYQASQRVYEATFVKNFVTHALHPDRFEVCFSSQDPQESVRIRQYLRSIADNVNKLATKMIWNTHSRTVNLMANDENETTPFWDFQQFENQPFANFSPGNVFPVVGLMNQSWHRAFSHPSMVRYSAAQYQVGPDASPFEEIDDVTGHTKLFEARSNAHTASRDRVVRAPRTKMPKNCHLPGAILRENPTPPCNNWLQGMMQYGGGSGSGFMFPESSKVPIALYNTSQDVLLPDATPARDAVAFDTQSVSSSSCDNIGDFFSARRNIMRKSDGIKATSVRITQLRANQPTCPKNLVALHGPDALLKKSNVYPLSEDTPRDSGKRPSWKKALIENHKNRLTERRPRSQRRPDAAMEFKSCLDRAIKNGDLKFLGSGLQKMANFVNPHNVVPPTNRVKPGFNKISVLQAEPVMQQNIDAGDSTVKSTHSTQRNSQAIFRRPNKRQKRAPKAVVIKSSKNLESSKFSKYSGNPEATLHSVGANSSSSSILAQANPNHGTSRTLEHHQQLPPGAYFEKIADDEQPVWRCGIKHPMGYYYNAGDRKNCPGCFTASSEKFNPKRKLMDFYLPTRSHFFQPAPGVTWIPGKPTGKPRRSGNLSHNSIAKDAYWEAISAGATTGEAVEKGIKAVEAFLRAKLEKKAKKEPTPEPTPKPVFLRPHPSGSKTMEHSQDLPFGAYWKKQGRYDEFSWRCDVNHALGRYYLASDVKSCPGCGSCSSGPGQHPQMDFYLPSGSIARQEAPGLVKYKPRKAYKLTKKSKKAKQIVTHNQFCSRKYWELVEEGHGHVEGGVNEEALALAIKATDAYVDAKVAEMQARLEESRSSDEEQPETKSKGKRKRGGKQPKPLFEDDSPLRRGRVDACVFSSASSTPLIPRKRNIDRVTEYEPAKDDEEVQQEIILLSSNESTSDSDT</sequence>
<keyword evidence="3" id="KW-1185">Reference proteome</keyword>
<feature type="region of interest" description="Disordered" evidence="1">
    <location>
        <begin position="528"/>
        <end position="558"/>
    </location>
</feature>
<feature type="region of interest" description="Disordered" evidence="1">
    <location>
        <begin position="989"/>
        <end position="1016"/>
    </location>
</feature>
<evidence type="ECO:0000256" key="1">
    <source>
        <dbReference type="SAM" id="MobiDB-lite"/>
    </source>
</evidence>
<comment type="caution">
    <text evidence="2">The sequence shown here is derived from an EMBL/GenBank/DDBJ whole genome shotgun (WGS) entry which is preliminary data.</text>
</comment>
<name>A0A9P6KVS8_9PLEO</name>
<dbReference type="EMBL" id="WJXW01000002">
    <property type="protein sequence ID" value="KAF9740351.1"/>
    <property type="molecule type" value="Genomic_DNA"/>
</dbReference>
<reference evidence="2" key="1">
    <citation type="journal article" date="2020" name="Mol. Plant Microbe Interact.">
        <title>Genome Sequence of the Biocontrol Agent Coniothyrium minitans strain Conio (IMI 134523).</title>
        <authorList>
            <person name="Patel D."/>
            <person name="Shittu T.A."/>
            <person name="Baroncelli R."/>
            <person name="Muthumeenakshi S."/>
            <person name="Osborne T.H."/>
            <person name="Janganan T.K."/>
            <person name="Sreenivasaprasad S."/>
        </authorList>
    </citation>
    <scope>NUCLEOTIDE SEQUENCE</scope>
    <source>
        <strain evidence="2">Conio</strain>
    </source>
</reference>
<protein>
    <submittedName>
        <fullName evidence="2">Uncharacterized protein</fullName>
    </submittedName>
</protein>
<feature type="region of interest" description="Disordered" evidence="1">
    <location>
        <begin position="746"/>
        <end position="774"/>
    </location>
</feature>
<feature type="compositionally biased region" description="Polar residues" evidence="1">
    <location>
        <begin position="1005"/>
        <end position="1016"/>
    </location>
</feature>
<evidence type="ECO:0000313" key="3">
    <source>
        <dbReference type="Proteomes" id="UP000756921"/>
    </source>
</evidence>
<dbReference type="AlphaFoldDB" id="A0A9P6KVS8"/>
<feature type="compositionally biased region" description="Basic residues" evidence="1">
    <location>
        <begin position="547"/>
        <end position="556"/>
    </location>
</feature>
<evidence type="ECO:0000313" key="2">
    <source>
        <dbReference type="EMBL" id="KAF9740351.1"/>
    </source>
</evidence>
<feature type="compositionally biased region" description="Polar residues" evidence="1">
    <location>
        <begin position="528"/>
        <end position="543"/>
    </location>
</feature>
<dbReference type="OrthoDB" id="3792198at2759"/>
<organism evidence="2 3">
    <name type="scientific">Paraphaeosphaeria minitans</name>
    <dbReference type="NCBI Taxonomy" id="565426"/>
    <lineage>
        <taxon>Eukaryota</taxon>
        <taxon>Fungi</taxon>
        <taxon>Dikarya</taxon>
        <taxon>Ascomycota</taxon>
        <taxon>Pezizomycotina</taxon>
        <taxon>Dothideomycetes</taxon>
        <taxon>Pleosporomycetidae</taxon>
        <taxon>Pleosporales</taxon>
        <taxon>Massarineae</taxon>
        <taxon>Didymosphaeriaceae</taxon>
        <taxon>Paraphaeosphaeria</taxon>
    </lineage>
</organism>
<feature type="region of interest" description="Disordered" evidence="1">
    <location>
        <begin position="921"/>
        <end position="958"/>
    </location>
</feature>
<feature type="compositionally biased region" description="Basic and acidic residues" evidence="1">
    <location>
        <begin position="921"/>
        <end position="937"/>
    </location>
</feature>
<proteinExistence type="predicted"/>
<gene>
    <name evidence="2" type="ORF">PMIN01_02986</name>
</gene>
<dbReference type="Proteomes" id="UP000756921">
    <property type="component" value="Unassembled WGS sequence"/>
</dbReference>
<feature type="region of interest" description="Disordered" evidence="1">
    <location>
        <begin position="583"/>
        <end position="612"/>
    </location>
</feature>
<feature type="compositionally biased region" description="Polar residues" evidence="1">
    <location>
        <begin position="587"/>
        <end position="607"/>
    </location>
</feature>